<dbReference type="Pfam" id="PF10694">
    <property type="entry name" value="DUF2500"/>
    <property type="match status" value="1"/>
</dbReference>
<proteinExistence type="predicted"/>
<keyword evidence="1" id="KW-1133">Transmembrane helix</keyword>
<keyword evidence="1" id="KW-0472">Membrane</keyword>
<dbReference type="RefSeq" id="WP_231116034.1">
    <property type="nucleotide sequence ID" value="NZ_SGXD01000001.1"/>
</dbReference>
<comment type="caution">
    <text evidence="2">The sequence shown here is derived from an EMBL/GenBank/DDBJ whole genome shotgun (WGS) entry which is preliminary data.</text>
</comment>
<name>A0A4Q7NWA2_9ACTN</name>
<dbReference type="AlphaFoldDB" id="A0A4Q7NWA2"/>
<reference evidence="2 3" key="1">
    <citation type="submission" date="2019-02" db="EMBL/GenBank/DDBJ databases">
        <title>Genomic Encyclopedia of Type Strains, Phase IV (KMG-IV): sequencing the most valuable type-strain genomes for metagenomic binning, comparative biology and taxonomic classification.</title>
        <authorList>
            <person name="Goeker M."/>
        </authorList>
    </citation>
    <scope>NUCLEOTIDE SEQUENCE [LARGE SCALE GENOMIC DNA]</scope>
    <source>
        <strain evidence="2 3">DSM 45622</strain>
    </source>
</reference>
<dbReference type="Gene3D" id="2.40.50.660">
    <property type="match status" value="1"/>
</dbReference>
<sequence length="121" mass="13230">MDDQGPPGWLFPTLIGVIGTIALVVLATFVVVIIHGARRWHRNNAAPLVTLPATLVGKRAHVSGGSGESSASTTYFLTFESEGEERIELPVRGADYGRLVEGDRGRLTHQGMRFKGFERER</sequence>
<protein>
    <submittedName>
        <fullName evidence="2">Uncharacterized protein DUF2500</fullName>
    </submittedName>
</protein>
<evidence type="ECO:0000256" key="1">
    <source>
        <dbReference type="SAM" id="Phobius"/>
    </source>
</evidence>
<accession>A0A4Q7NWA2</accession>
<gene>
    <name evidence="2" type="ORF">EV189_0821</name>
</gene>
<evidence type="ECO:0000313" key="3">
    <source>
        <dbReference type="Proteomes" id="UP000293638"/>
    </source>
</evidence>
<organism evidence="2 3">
    <name type="scientific">Motilibacter rhizosphaerae</name>
    <dbReference type="NCBI Taxonomy" id="598652"/>
    <lineage>
        <taxon>Bacteria</taxon>
        <taxon>Bacillati</taxon>
        <taxon>Actinomycetota</taxon>
        <taxon>Actinomycetes</taxon>
        <taxon>Motilibacterales</taxon>
        <taxon>Motilibacteraceae</taxon>
        <taxon>Motilibacter</taxon>
    </lineage>
</organism>
<keyword evidence="3" id="KW-1185">Reference proteome</keyword>
<feature type="transmembrane region" description="Helical" evidence="1">
    <location>
        <begin position="12"/>
        <end position="34"/>
    </location>
</feature>
<keyword evidence="1" id="KW-0812">Transmembrane</keyword>
<evidence type="ECO:0000313" key="2">
    <source>
        <dbReference type="EMBL" id="RZS91576.1"/>
    </source>
</evidence>
<dbReference type="EMBL" id="SGXD01000001">
    <property type="protein sequence ID" value="RZS91576.1"/>
    <property type="molecule type" value="Genomic_DNA"/>
</dbReference>
<dbReference type="InterPro" id="IPR019635">
    <property type="entry name" value="DUF2500"/>
</dbReference>
<dbReference type="Proteomes" id="UP000293638">
    <property type="component" value="Unassembled WGS sequence"/>
</dbReference>